<evidence type="ECO:0008006" key="4">
    <source>
        <dbReference type="Google" id="ProtNLM"/>
    </source>
</evidence>
<comment type="caution">
    <text evidence="2">The sequence shown here is derived from an EMBL/GenBank/DDBJ whole genome shotgun (WGS) entry which is preliminary data.</text>
</comment>
<feature type="compositionally biased region" description="Low complexity" evidence="1">
    <location>
        <begin position="534"/>
        <end position="546"/>
    </location>
</feature>
<dbReference type="Proteomes" id="UP001189429">
    <property type="component" value="Unassembled WGS sequence"/>
</dbReference>
<sequence>MCCLPRLHVETSWLHLLHISSVPSCPPPSHALLASSSCSWSSLSLFIMSLAGLSQLFFPRPDVHGSWQPLQCHPGTLHAATGFRRTRRALRHYRRSRKRRGKRGRGRRVTTRGILRTGGDLRHLCEQFVGAVLHLTRHDTDRPQAGGGHHEADGPCRHVPLHCGRPGMGEHSSAAAAAVGVVGRRCRLSGRATLPPPPRSRRGGPGSAVFLGHGSRAAAVPAAALDPGDSGQHRLCGQQRPQPSAVPDPRVDHRHGARDGHDAATPAGQPLAVAAVAVAPRAAVAAALAWPGEARSEADAAVGSERLPEGGQPPVALPRSCRFAAFACVGSTGEALNDMATDLTIRGALSAGNTSLTLSYNCAVILSMCGGYLSERAASGPGARRAFASLWGLCQLCRGLGMRHLTPEPDLAHVHVRLLRQVHWPAGPGRDRHGLARAAAQGLWGRIAAGVAQDARQRRVDSPHGRRAPGAAPVPAAAAPARHPAGAGRPAGVRRGRLRGLRVDDAARGRPPRGRREGGLKGAARGGEGPSGPRPRAGGARPRVSRAGGGGSPPRVEGCQGGGNGSWLHTRIGPAWARELGAHVACSGDRPFCAESPARVRSARLPHVPRA</sequence>
<feature type="compositionally biased region" description="Low complexity" evidence="1">
    <location>
        <begin position="468"/>
        <end position="491"/>
    </location>
</feature>
<dbReference type="EMBL" id="CAUYUJ010015446">
    <property type="protein sequence ID" value="CAK0854003.1"/>
    <property type="molecule type" value="Genomic_DNA"/>
</dbReference>
<feature type="compositionally biased region" description="Basic and acidic residues" evidence="1">
    <location>
        <begin position="455"/>
        <end position="464"/>
    </location>
</feature>
<accession>A0ABN9U621</accession>
<feature type="region of interest" description="Disordered" evidence="1">
    <location>
        <begin position="452"/>
        <end position="563"/>
    </location>
</feature>
<gene>
    <name evidence="2" type="ORF">PCOR1329_LOCUS45308</name>
</gene>
<evidence type="ECO:0000256" key="1">
    <source>
        <dbReference type="SAM" id="MobiDB-lite"/>
    </source>
</evidence>
<evidence type="ECO:0000313" key="2">
    <source>
        <dbReference type="EMBL" id="CAK0854003.1"/>
    </source>
</evidence>
<feature type="compositionally biased region" description="Basic residues" evidence="1">
    <location>
        <begin position="601"/>
        <end position="611"/>
    </location>
</feature>
<feature type="compositionally biased region" description="Gly residues" evidence="1">
    <location>
        <begin position="520"/>
        <end position="530"/>
    </location>
</feature>
<organism evidence="2 3">
    <name type="scientific">Prorocentrum cordatum</name>
    <dbReference type="NCBI Taxonomy" id="2364126"/>
    <lineage>
        <taxon>Eukaryota</taxon>
        <taxon>Sar</taxon>
        <taxon>Alveolata</taxon>
        <taxon>Dinophyceae</taxon>
        <taxon>Prorocentrales</taxon>
        <taxon>Prorocentraceae</taxon>
        <taxon>Prorocentrum</taxon>
    </lineage>
</organism>
<name>A0ABN9U621_9DINO</name>
<feature type="compositionally biased region" description="Basic and acidic residues" evidence="1">
    <location>
        <begin position="501"/>
        <end position="519"/>
    </location>
</feature>
<proteinExistence type="predicted"/>
<protein>
    <recommendedName>
        <fullName evidence="4">Anaphase-promoting complex subunit 1</fullName>
    </recommendedName>
</protein>
<reference evidence="2" key="1">
    <citation type="submission" date="2023-10" db="EMBL/GenBank/DDBJ databases">
        <authorList>
            <person name="Chen Y."/>
            <person name="Shah S."/>
            <person name="Dougan E. K."/>
            <person name="Thang M."/>
            <person name="Chan C."/>
        </authorList>
    </citation>
    <scope>NUCLEOTIDE SEQUENCE [LARGE SCALE GENOMIC DNA]</scope>
</reference>
<keyword evidence="3" id="KW-1185">Reference proteome</keyword>
<feature type="region of interest" description="Disordered" evidence="1">
    <location>
        <begin position="189"/>
        <end position="266"/>
    </location>
</feature>
<evidence type="ECO:0000313" key="3">
    <source>
        <dbReference type="Proteomes" id="UP001189429"/>
    </source>
</evidence>
<feature type="region of interest" description="Disordered" evidence="1">
    <location>
        <begin position="590"/>
        <end position="611"/>
    </location>
</feature>